<dbReference type="EMBL" id="JACRDE010000164">
    <property type="protein sequence ID" value="MBI5248970.1"/>
    <property type="molecule type" value="Genomic_DNA"/>
</dbReference>
<sequence>MVERANEFLGYEGFTCYRAKDSPDGIDSQSCSQNCFEMLIQLRNNTESVVGWCHSRLRFLRLKPFLVMRFFANLPIFSSKQVLLASGPLVLVLLGLVRASEGVDQFWSELGISQNPESLLRDILSRQEFKESYWASFFGSLIRWFIEVVTKLLARIFGGWGLDIEAEMVWTGVGAFFAVVLLAAILVGVFFAVRSFLSRSGKPPGPPSSSSPVFESSHQHLGLARSMAERGEYRDALIHLFRYALISLGEQGRLGFYAGKTNREILQSRHLVRSDRELLCEMIPIFNCIRYGDFPCGKAEYERFLTLTDRLVRLSEVS</sequence>
<evidence type="ECO:0000256" key="1">
    <source>
        <dbReference type="SAM" id="Phobius"/>
    </source>
</evidence>
<gene>
    <name evidence="2" type="ORF">HY912_05695</name>
</gene>
<keyword evidence="1" id="KW-0472">Membrane</keyword>
<evidence type="ECO:0000313" key="3">
    <source>
        <dbReference type="Proteomes" id="UP000807825"/>
    </source>
</evidence>
<proteinExistence type="predicted"/>
<dbReference type="Proteomes" id="UP000807825">
    <property type="component" value="Unassembled WGS sequence"/>
</dbReference>
<keyword evidence="1" id="KW-0812">Transmembrane</keyword>
<evidence type="ECO:0000313" key="2">
    <source>
        <dbReference type="EMBL" id="MBI5248970.1"/>
    </source>
</evidence>
<organism evidence="2 3">
    <name type="scientific">Desulfomonile tiedjei</name>
    <dbReference type="NCBI Taxonomy" id="2358"/>
    <lineage>
        <taxon>Bacteria</taxon>
        <taxon>Pseudomonadati</taxon>
        <taxon>Thermodesulfobacteriota</taxon>
        <taxon>Desulfomonilia</taxon>
        <taxon>Desulfomonilales</taxon>
        <taxon>Desulfomonilaceae</taxon>
        <taxon>Desulfomonile</taxon>
    </lineage>
</organism>
<keyword evidence="1" id="KW-1133">Transmembrane helix</keyword>
<reference evidence="2" key="1">
    <citation type="submission" date="2020-07" db="EMBL/GenBank/DDBJ databases">
        <title>Huge and variable diversity of episymbiotic CPR bacteria and DPANN archaea in groundwater ecosystems.</title>
        <authorList>
            <person name="He C.Y."/>
            <person name="Keren R."/>
            <person name="Whittaker M."/>
            <person name="Farag I.F."/>
            <person name="Doudna J."/>
            <person name="Cate J.H.D."/>
            <person name="Banfield J.F."/>
        </authorList>
    </citation>
    <scope>NUCLEOTIDE SEQUENCE</scope>
    <source>
        <strain evidence="2">NC_groundwater_1664_Pr3_B-0.1um_52_9</strain>
    </source>
</reference>
<protein>
    <recommendedName>
        <fullName evidence="4">DUF4129 domain-containing protein</fullName>
    </recommendedName>
</protein>
<name>A0A9D6Z2N9_9BACT</name>
<evidence type="ECO:0008006" key="4">
    <source>
        <dbReference type="Google" id="ProtNLM"/>
    </source>
</evidence>
<feature type="transmembrane region" description="Helical" evidence="1">
    <location>
        <begin position="169"/>
        <end position="193"/>
    </location>
</feature>
<comment type="caution">
    <text evidence="2">The sequence shown here is derived from an EMBL/GenBank/DDBJ whole genome shotgun (WGS) entry which is preliminary data.</text>
</comment>
<accession>A0A9D6Z2N9</accession>
<dbReference type="AlphaFoldDB" id="A0A9D6Z2N9"/>